<organism evidence="2 3">
    <name type="scientific">Laccaria amethystina LaAM-08-1</name>
    <dbReference type="NCBI Taxonomy" id="1095629"/>
    <lineage>
        <taxon>Eukaryota</taxon>
        <taxon>Fungi</taxon>
        <taxon>Dikarya</taxon>
        <taxon>Basidiomycota</taxon>
        <taxon>Agaricomycotina</taxon>
        <taxon>Agaricomycetes</taxon>
        <taxon>Agaricomycetidae</taxon>
        <taxon>Agaricales</taxon>
        <taxon>Agaricineae</taxon>
        <taxon>Hydnangiaceae</taxon>
        <taxon>Laccaria</taxon>
    </lineage>
</organism>
<dbReference type="HOGENOM" id="CLU_096875_0_0_1"/>
<dbReference type="Pfam" id="PF20236">
    <property type="entry name" value="DUF6593"/>
    <property type="match status" value="1"/>
</dbReference>
<keyword evidence="3" id="KW-1185">Reference proteome</keyword>
<protein>
    <recommendedName>
        <fullName evidence="1">DUF6593 domain-containing protein</fullName>
    </recommendedName>
</protein>
<name>A0A0C9XU03_9AGAR</name>
<proteinExistence type="predicted"/>
<evidence type="ECO:0000259" key="1">
    <source>
        <dbReference type="Pfam" id="PF20236"/>
    </source>
</evidence>
<dbReference type="OrthoDB" id="3242031at2759"/>
<evidence type="ECO:0000313" key="2">
    <source>
        <dbReference type="EMBL" id="KIK05159.1"/>
    </source>
</evidence>
<dbReference type="InterPro" id="IPR046528">
    <property type="entry name" value="DUF6593"/>
</dbReference>
<sequence>MTTYGMPYFLADKTGSLSGSEFTDVNDRMRLVYRCTANDSTHKAYIIYDSSVTQVPPIALDFGPDDSLGIISFGSDRSLPMKKYLSKVSMLGSSKYRKFTGLDGEECRWKNKSDEHEWTCYTSQNEIVAYYDLKLYGEPTYATSSGCCFSVEEDYGHMACEYLASLMIMRHIDAHNL</sequence>
<feature type="domain" description="DUF6593" evidence="1">
    <location>
        <begin position="26"/>
        <end position="136"/>
    </location>
</feature>
<dbReference type="AlphaFoldDB" id="A0A0C9XU03"/>
<dbReference type="STRING" id="1095629.A0A0C9XU03"/>
<gene>
    <name evidence="2" type="ORF">K443DRAFT_130498</name>
</gene>
<dbReference type="Proteomes" id="UP000054477">
    <property type="component" value="Unassembled WGS sequence"/>
</dbReference>
<accession>A0A0C9XU03</accession>
<reference evidence="3" key="2">
    <citation type="submission" date="2015-01" db="EMBL/GenBank/DDBJ databases">
        <title>Evolutionary Origins and Diversification of the Mycorrhizal Mutualists.</title>
        <authorList>
            <consortium name="DOE Joint Genome Institute"/>
            <consortium name="Mycorrhizal Genomics Consortium"/>
            <person name="Kohler A."/>
            <person name="Kuo A."/>
            <person name="Nagy L.G."/>
            <person name="Floudas D."/>
            <person name="Copeland A."/>
            <person name="Barry K.W."/>
            <person name="Cichocki N."/>
            <person name="Veneault-Fourrey C."/>
            <person name="LaButti K."/>
            <person name="Lindquist E.A."/>
            <person name="Lipzen A."/>
            <person name="Lundell T."/>
            <person name="Morin E."/>
            <person name="Murat C."/>
            <person name="Riley R."/>
            <person name="Ohm R."/>
            <person name="Sun H."/>
            <person name="Tunlid A."/>
            <person name="Henrissat B."/>
            <person name="Grigoriev I.V."/>
            <person name="Hibbett D.S."/>
            <person name="Martin F."/>
        </authorList>
    </citation>
    <scope>NUCLEOTIDE SEQUENCE [LARGE SCALE GENOMIC DNA]</scope>
    <source>
        <strain evidence="3">LaAM-08-1</strain>
    </source>
</reference>
<evidence type="ECO:0000313" key="3">
    <source>
        <dbReference type="Proteomes" id="UP000054477"/>
    </source>
</evidence>
<dbReference type="EMBL" id="KN838562">
    <property type="protein sequence ID" value="KIK05159.1"/>
    <property type="molecule type" value="Genomic_DNA"/>
</dbReference>
<reference evidence="2 3" key="1">
    <citation type="submission" date="2014-04" db="EMBL/GenBank/DDBJ databases">
        <authorList>
            <consortium name="DOE Joint Genome Institute"/>
            <person name="Kuo A."/>
            <person name="Kohler A."/>
            <person name="Nagy L.G."/>
            <person name="Floudas D."/>
            <person name="Copeland A."/>
            <person name="Barry K.W."/>
            <person name="Cichocki N."/>
            <person name="Veneault-Fourrey C."/>
            <person name="LaButti K."/>
            <person name="Lindquist E.A."/>
            <person name="Lipzen A."/>
            <person name="Lundell T."/>
            <person name="Morin E."/>
            <person name="Murat C."/>
            <person name="Sun H."/>
            <person name="Tunlid A."/>
            <person name="Henrissat B."/>
            <person name="Grigoriev I.V."/>
            <person name="Hibbett D.S."/>
            <person name="Martin F."/>
            <person name="Nordberg H.P."/>
            <person name="Cantor M.N."/>
            <person name="Hua S.X."/>
        </authorList>
    </citation>
    <scope>NUCLEOTIDE SEQUENCE [LARGE SCALE GENOMIC DNA]</scope>
    <source>
        <strain evidence="2 3">LaAM-08-1</strain>
    </source>
</reference>